<proteinExistence type="predicted"/>
<sequence>MVPSIYPLETLHNCLSLRQVSDFLTALSRSCHDSQLKPLADGSSPSSTAAGKGPTESLTSSASCFYEDQVTDQPSGKELLNTEEGSLQGFTSWGELLAVSEEEVGPEQGRLEEALAEREEQRAMPQSEAREGRPWGLWDLDPDPDELSREEV</sequence>
<feature type="region of interest" description="Disordered" evidence="1">
    <location>
        <begin position="100"/>
        <end position="152"/>
    </location>
</feature>
<keyword evidence="2" id="KW-1185">Reference proteome</keyword>
<evidence type="ECO:0000313" key="3">
    <source>
        <dbReference type="RefSeq" id="XP_007440304.1"/>
    </source>
</evidence>
<dbReference type="Proteomes" id="UP000695026">
    <property type="component" value="Unplaced"/>
</dbReference>
<feature type="region of interest" description="Disordered" evidence="1">
    <location>
        <begin position="34"/>
        <end position="85"/>
    </location>
</feature>
<organism evidence="2 3">
    <name type="scientific">Python bivittatus</name>
    <name type="common">Burmese python</name>
    <name type="synonym">Python molurus bivittatus</name>
    <dbReference type="NCBI Taxonomy" id="176946"/>
    <lineage>
        <taxon>Eukaryota</taxon>
        <taxon>Metazoa</taxon>
        <taxon>Chordata</taxon>
        <taxon>Craniata</taxon>
        <taxon>Vertebrata</taxon>
        <taxon>Euteleostomi</taxon>
        <taxon>Lepidosauria</taxon>
        <taxon>Squamata</taxon>
        <taxon>Bifurcata</taxon>
        <taxon>Unidentata</taxon>
        <taxon>Episquamata</taxon>
        <taxon>Toxicofera</taxon>
        <taxon>Serpentes</taxon>
        <taxon>Henophidia</taxon>
        <taxon>Pythonidae</taxon>
        <taxon>Python</taxon>
    </lineage>
</organism>
<accession>A0A9F2R8V3</accession>
<dbReference type="KEGG" id="pbi:103063214"/>
<evidence type="ECO:0000313" key="2">
    <source>
        <dbReference type="Proteomes" id="UP000695026"/>
    </source>
</evidence>
<reference evidence="3" key="1">
    <citation type="submission" date="2025-08" db="UniProtKB">
        <authorList>
            <consortium name="RefSeq"/>
        </authorList>
    </citation>
    <scope>IDENTIFICATION</scope>
    <source>
        <tissue evidence="3">Liver</tissue>
    </source>
</reference>
<gene>
    <name evidence="3" type="primary">LOC103063214</name>
</gene>
<name>A0A9F2R8V3_PYTBI</name>
<dbReference type="GeneID" id="103063214"/>
<dbReference type="OrthoDB" id="9428931at2759"/>
<protein>
    <submittedName>
        <fullName evidence="3">Inositol hexakisphosphate and diphosphoinositol-pentakisphosphate kinase 1-like</fullName>
    </submittedName>
</protein>
<dbReference type="AlphaFoldDB" id="A0A9F2R8V3"/>
<dbReference type="RefSeq" id="XP_007440304.1">
    <property type="nucleotide sequence ID" value="XM_007440242.3"/>
</dbReference>
<evidence type="ECO:0000256" key="1">
    <source>
        <dbReference type="SAM" id="MobiDB-lite"/>
    </source>
</evidence>
<feature type="compositionally biased region" description="Basic and acidic residues" evidence="1">
    <location>
        <begin position="109"/>
        <end position="133"/>
    </location>
</feature>